<name>A0AC35GPP9_9BILA</name>
<protein>
    <submittedName>
        <fullName evidence="2">DNA recombination and repair protein Rad51-like C-terminal domain-containing protein</fullName>
    </submittedName>
</protein>
<organism evidence="1 2">
    <name type="scientific">Panagrolaimus sp. PS1159</name>
    <dbReference type="NCBI Taxonomy" id="55785"/>
    <lineage>
        <taxon>Eukaryota</taxon>
        <taxon>Metazoa</taxon>
        <taxon>Ecdysozoa</taxon>
        <taxon>Nematoda</taxon>
        <taxon>Chromadorea</taxon>
        <taxon>Rhabditida</taxon>
        <taxon>Tylenchina</taxon>
        <taxon>Panagrolaimomorpha</taxon>
        <taxon>Panagrolaimoidea</taxon>
        <taxon>Panagrolaimidae</taxon>
        <taxon>Panagrolaimus</taxon>
    </lineage>
</organism>
<sequence length="245" mass="28153">MPDNIAILLEQSKDFFTLSQDKIYNSFYKTGNDNLDEYLEGGLPLGKLIHIYGPSGVGKSQFCMQLAANMWKQEKIRRCYFFCCNKISFIPSRYLQICSELGIEKNENELLSNVFIANLSSVEDVVDMIGFVSVEGVFDFSEHDDIGEQFAFTEGLAQALLSLSEWKKCLTIFVNQVRASFDMNQSSDVIPALGQNFYLHALFRIFMDFQFEDRSVKKIELTQWTLPYKDPFLFKLTKRGIEALP</sequence>
<reference evidence="2" key="1">
    <citation type="submission" date="2022-11" db="UniProtKB">
        <authorList>
            <consortium name="WormBaseParasite"/>
        </authorList>
    </citation>
    <scope>IDENTIFICATION</scope>
</reference>
<accession>A0AC35GPP9</accession>
<evidence type="ECO:0000313" key="2">
    <source>
        <dbReference type="WBParaSite" id="PS1159_v2.g7489.t1"/>
    </source>
</evidence>
<proteinExistence type="predicted"/>
<dbReference type="Proteomes" id="UP000887580">
    <property type="component" value="Unplaced"/>
</dbReference>
<evidence type="ECO:0000313" key="1">
    <source>
        <dbReference type="Proteomes" id="UP000887580"/>
    </source>
</evidence>
<dbReference type="WBParaSite" id="PS1159_v2.g7489.t1">
    <property type="protein sequence ID" value="PS1159_v2.g7489.t1"/>
    <property type="gene ID" value="PS1159_v2.g7489"/>
</dbReference>